<feature type="compositionally biased region" description="Polar residues" evidence="1">
    <location>
        <begin position="1"/>
        <end position="10"/>
    </location>
</feature>
<feature type="region of interest" description="Disordered" evidence="1">
    <location>
        <begin position="1"/>
        <end position="27"/>
    </location>
</feature>
<gene>
    <name evidence="2" type="ORF">P691DRAFT_333801</name>
</gene>
<organism evidence="2 3">
    <name type="scientific">Macrolepiota fuliginosa MF-IS2</name>
    <dbReference type="NCBI Taxonomy" id="1400762"/>
    <lineage>
        <taxon>Eukaryota</taxon>
        <taxon>Fungi</taxon>
        <taxon>Dikarya</taxon>
        <taxon>Basidiomycota</taxon>
        <taxon>Agaricomycotina</taxon>
        <taxon>Agaricomycetes</taxon>
        <taxon>Agaricomycetidae</taxon>
        <taxon>Agaricales</taxon>
        <taxon>Agaricineae</taxon>
        <taxon>Agaricaceae</taxon>
        <taxon>Macrolepiota</taxon>
    </lineage>
</organism>
<dbReference type="AlphaFoldDB" id="A0A9P5X4S1"/>
<dbReference type="EMBL" id="MU151365">
    <property type="protein sequence ID" value="KAF9444559.1"/>
    <property type="molecule type" value="Genomic_DNA"/>
</dbReference>
<dbReference type="OrthoDB" id="3033640at2759"/>
<protein>
    <submittedName>
        <fullName evidence="2">Uncharacterized protein</fullName>
    </submittedName>
</protein>
<dbReference type="Proteomes" id="UP000807342">
    <property type="component" value="Unassembled WGS sequence"/>
</dbReference>
<keyword evidence="3" id="KW-1185">Reference proteome</keyword>
<proteinExistence type="predicted"/>
<evidence type="ECO:0000256" key="1">
    <source>
        <dbReference type="SAM" id="MobiDB-lite"/>
    </source>
</evidence>
<name>A0A9P5X4S1_9AGAR</name>
<accession>A0A9P5X4S1</accession>
<evidence type="ECO:0000313" key="3">
    <source>
        <dbReference type="Proteomes" id="UP000807342"/>
    </source>
</evidence>
<reference evidence="2" key="1">
    <citation type="submission" date="2020-11" db="EMBL/GenBank/DDBJ databases">
        <authorList>
            <consortium name="DOE Joint Genome Institute"/>
            <person name="Ahrendt S."/>
            <person name="Riley R."/>
            <person name="Andreopoulos W."/>
            <person name="Labutti K."/>
            <person name="Pangilinan J."/>
            <person name="Ruiz-Duenas F.J."/>
            <person name="Barrasa J.M."/>
            <person name="Sanchez-Garcia M."/>
            <person name="Camarero S."/>
            <person name="Miyauchi S."/>
            <person name="Serrano A."/>
            <person name="Linde D."/>
            <person name="Babiker R."/>
            <person name="Drula E."/>
            <person name="Ayuso-Fernandez I."/>
            <person name="Pacheco R."/>
            <person name="Padilla G."/>
            <person name="Ferreira P."/>
            <person name="Barriuso J."/>
            <person name="Kellner H."/>
            <person name="Castanera R."/>
            <person name="Alfaro M."/>
            <person name="Ramirez L."/>
            <person name="Pisabarro A.G."/>
            <person name="Kuo A."/>
            <person name="Tritt A."/>
            <person name="Lipzen A."/>
            <person name="He G."/>
            <person name="Yan M."/>
            <person name="Ng V."/>
            <person name="Cullen D."/>
            <person name="Martin F."/>
            <person name="Rosso M.-N."/>
            <person name="Henrissat B."/>
            <person name="Hibbett D."/>
            <person name="Martinez A.T."/>
            <person name="Grigoriev I.V."/>
        </authorList>
    </citation>
    <scope>NUCLEOTIDE SEQUENCE</scope>
    <source>
        <strain evidence="2">MF-IS2</strain>
    </source>
</reference>
<evidence type="ECO:0000313" key="2">
    <source>
        <dbReference type="EMBL" id="KAF9444559.1"/>
    </source>
</evidence>
<comment type="caution">
    <text evidence="2">The sequence shown here is derived from an EMBL/GenBank/DDBJ whole genome shotgun (WGS) entry which is preliminary data.</text>
</comment>
<sequence>MQQRRSQLPRTVQHPAAPRLIPGPLPRDTAPIHQRPVIVALGNGQVLPTALLFQNDAVAGIDARLAFHTRPRPVVRPAITFMPEFPEYLWGAVDDHVSYRESPMRIHFDEEPVPATNPPVHMMRIDTGFGDWLIIEPRRGSHYVSVVDVQRTVIQWMKEIRFRAGETDRLRLSSWVRVADGEGTELEVEVWVWMGLMHLGGTMETWVLKLIEA</sequence>